<dbReference type="Gene3D" id="3.40.50.300">
    <property type="entry name" value="P-loop containing nucleotide triphosphate hydrolases"/>
    <property type="match status" value="1"/>
</dbReference>
<feature type="transmembrane region" description="Helical" evidence="8">
    <location>
        <begin position="6"/>
        <end position="26"/>
    </location>
</feature>
<dbReference type="InterPro" id="IPR051539">
    <property type="entry name" value="T4SS-coupling_protein"/>
</dbReference>
<dbReference type="OrthoDB" id="9759295at2"/>
<protein>
    <submittedName>
        <fullName evidence="9">Type IV secretory pathway TraG/TraD family ATPase VirD4</fullName>
    </submittedName>
</protein>
<comment type="similarity">
    <text evidence="2">Belongs to the VirD4/TraG family.</text>
</comment>
<evidence type="ECO:0000313" key="9">
    <source>
        <dbReference type="EMBL" id="TDR38679.1"/>
    </source>
</evidence>
<comment type="caution">
    <text evidence="9">The sequence shown here is derived from an EMBL/GenBank/DDBJ whole genome shotgun (WGS) entry which is preliminary data.</text>
</comment>
<dbReference type="InterPro" id="IPR003688">
    <property type="entry name" value="TraG/VirD4"/>
</dbReference>
<dbReference type="Proteomes" id="UP000295293">
    <property type="component" value="Unassembled WGS sequence"/>
</dbReference>
<keyword evidence="4 8" id="KW-0812">Transmembrane</keyword>
<keyword evidence="7" id="KW-0175">Coiled coil</keyword>
<evidence type="ECO:0000256" key="8">
    <source>
        <dbReference type="SAM" id="Phobius"/>
    </source>
</evidence>
<dbReference type="CDD" id="cd01127">
    <property type="entry name" value="TrwB_TraG_TraD_VirD4"/>
    <property type="match status" value="2"/>
</dbReference>
<dbReference type="GO" id="GO:0005886">
    <property type="term" value="C:plasma membrane"/>
    <property type="evidence" value="ECO:0007669"/>
    <property type="project" value="UniProtKB-SubCell"/>
</dbReference>
<reference evidence="9 10" key="1">
    <citation type="submission" date="2019-03" db="EMBL/GenBank/DDBJ databases">
        <title>Genomic Encyclopedia of Type Strains, Phase IV (KMG-IV): sequencing the most valuable type-strain genomes for metagenomic binning, comparative biology and taxonomic classification.</title>
        <authorList>
            <person name="Goeker M."/>
        </authorList>
    </citation>
    <scope>NUCLEOTIDE SEQUENCE [LARGE SCALE GENOMIC DNA]</scope>
    <source>
        <strain evidence="9 10">DSM 21667</strain>
    </source>
</reference>
<evidence type="ECO:0000256" key="6">
    <source>
        <dbReference type="ARBA" id="ARBA00023136"/>
    </source>
</evidence>
<dbReference type="Pfam" id="PF02534">
    <property type="entry name" value="T4SS-DNA_transf"/>
    <property type="match status" value="1"/>
</dbReference>
<evidence type="ECO:0000256" key="2">
    <source>
        <dbReference type="ARBA" id="ARBA00008806"/>
    </source>
</evidence>
<evidence type="ECO:0000256" key="3">
    <source>
        <dbReference type="ARBA" id="ARBA00022475"/>
    </source>
</evidence>
<proteinExistence type="inferred from homology"/>
<evidence type="ECO:0000256" key="1">
    <source>
        <dbReference type="ARBA" id="ARBA00004651"/>
    </source>
</evidence>
<keyword evidence="6 8" id="KW-0472">Membrane</keyword>
<evidence type="ECO:0000256" key="5">
    <source>
        <dbReference type="ARBA" id="ARBA00022989"/>
    </source>
</evidence>
<dbReference type="AlphaFoldDB" id="A0A4V3DLB6"/>
<dbReference type="SUPFAM" id="SSF52540">
    <property type="entry name" value="P-loop containing nucleoside triphosphate hydrolases"/>
    <property type="match status" value="1"/>
</dbReference>
<feature type="coiled-coil region" evidence="7">
    <location>
        <begin position="578"/>
        <end position="605"/>
    </location>
</feature>
<dbReference type="PANTHER" id="PTHR37937">
    <property type="entry name" value="CONJUGATIVE TRANSFER: DNA TRANSPORT"/>
    <property type="match status" value="1"/>
</dbReference>
<name>A0A4V3DLB6_9GAMM</name>
<dbReference type="RefSeq" id="WP_133821224.1">
    <property type="nucleotide sequence ID" value="NZ_SNZH01000019.1"/>
</dbReference>
<keyword evidence="3" id="KW-1003">Cell membrane</keyword>
<dbReference type="EMBL" id="SNZH01000019">
    <property type="protein sequence ID" value="TDR38679.1"/>
    <property type="molecule type" value="Genomic_DNA"/>
</dbReference>
<evidence type="ECO:0000256" key="7">
    <source>
        <dbReference type="SAM" id="Coils"/>
    </source>
</evidence>
<keyword evidence="5 8" id="KW-1133">Transmembrane helix</keyword>
<accession>A0A4V3DLB6</accession>
<dbReference type="InterPro" id="IPR027417">
    <property type="entry name" value="P-loop_NTPase"/>
</dbReference>
<comment type="subcellular location">
    <subcellularLocation>
        <location evidence="1">Cell membrane</location>
        <topology evidence="1">Multi-pass membrane protein</topology>
    </subcellularLocation>
</comment>
<evidence type="ECO:0000256" key="4">
    <source>
        <dbReference type="ARBA" id="ARBA00022692"/>
    </source>
</evidence>
<organism evidence="9 10">
    <name type="scientific">Tahibacter aquaticus</name>
    <dbReference type="NCBI Taxonomy" id="520092"/>
    <lineage>
        <taxon>Bacteria</taxon>
        <taxon>Pseudomonadati</taxon>
        <taxon>Pseudomonadota</taxon>
        <taxon>Gammaproteobacteria</taxon>
        <taxon>Lysobacterales</taxon>
        <taxon>Rhodanobacteraceae</taxon>
        <taxon>Tahibacter</taxon>
    </lineage>
</organism>
<evidence type="ECO:0000313" key="10">
    <source>
        <dbReference type="Proteomes" id="UP000295293"/>
    </source>
</evidence>
<keyword evidence="10" id="KW-1185">Reference proteome</keyword>
<dbReference type="PANTHER" id="PTHR37937:SF1">
    <property type="entry name" value="CONJUGATIVE TRANSFER: DNA TRANSPORT"/>
    <property type="match status" value="1"/>
</dbReference>
<sequence>MNLDTLWMTLQVVIIIVLAIFVAYAVSVWRDRRAIQALLDAVDFYSTVAHGTADWNRNAFPGIKPGPLFLGAANGSAMYYDGDQHLITIAPTRTGKGTCHIIPNLLTYPGSMVVNDIKGENYKLSGERRGHFGKVFRFAPFENDTSGFNPLDFVRRGTPAAFDDAMLIADMLIVPGKDEEEGNHWKEAAKNLLAGLIGYVSETEEGERNMQRVRQLLTLNQKAFLEFVRDKMTASKSAFVVRAANILLQKADRERSGVVSTAQAQTTIWDSEHLSTATKVSSFGLEELRDQVATLYIIIPPEHLSTYKGVLRVVLGLALSTMTRQLPTRNDRPPLTFLFDEFPSLGYMQPIVDGMAYLAGYGCRLWLFAQDLGQIRETYGDKATSLLANCGARSFFGVADYETAEYVSKMVGQKTIRTSSRTFKTSKILFWADVWGVETQSLQYVGVPLITPDEVMRIPTWGDQQRQIVFLQGQRPVLAYKIPYQDVAVWAAAAVRAPVSVQLNQSPMPPSDVPEASQQPEVVAATGTANRGVKIPLATKPGSAYIKGGNKRKGQGMTATYELIEESEANSEKMHESMVQSAQRAREAEQKAKVLQNELATLPSQDPRREGLLKHIELLQLIVQTARENVSDGRLVLDAESAFAKRLKDGS</sequence>
<gene>
    <name evidence="9" type="ORF">DFR29_1197</name>
</gene>